<dbReference type="RefSeq" id="WP_149653872.1">
    <property type="nucleotide sequence ID" value="NZ_VTZN01000049.1"/>
</dbReference>
<evidence type="ECO:0000313" key="2">
    <source>
        <dbReference type="Proteomes" id="UP000324701"/>
    </source>
</evidence>
<name>A0A5B1BST7_MYCSI</name>
<keyword evidence="2" id="KW-1185">Reference proteome</keyword>
<reference evidence="1 2" key="1">
    <citation type="submission" date="2019-09" db="EMBL/GenBank/DDBJ databases">
        <title>Report of infection by Mycobacterium simiae a patient suffering from pulmonary tuberculosis.</title>
        <authorList>
            <person name="Mohanty P.S."/>
            <person name="Bansal A.K."/>
            <person name="Singh H."/>
            <person name="Sharma S."/>
            <person name="Patil S.A."/>
            <person name="Upadhaya P."/>
            <person name="Singh P.K."/>
            <person name="Kumar D."/>
            <person name="Kumar S."/>
            <person name="Singh R.K."/>
            <person name="Chaudhary B."/>
        </authorList>
    </citation>
    <scope>NUCLEOTIDE SEQUENCE [LARGE SCALE GENOMIC DNA]</scope>
    <source>
        <strain evidence="1 2">JAL-560-SIM</strain>
    </source>
</reference>
<dbReference type="AlphaFoldDB" id="A0A5B1BST7"/>
<evidence type="ECO:0000313" key="1">
    <source>
        <dbReference type="EMBL" id="KAA1250334.1"/>
    </source>
</evidence>
<comment type="caution">
    <text evidence="1">The sequence shown here is derived from an EMBL/GenBank/DDBJ whole genome shotgun (WGS) entry which is preliminary data.</text>
</comment>
<dbReference type="Proteomes" id="UP000324701">
    <property type="component" value="Unassembled WGS sequence"/>
</dbReference>
<protein>
    <submittedName>
        <fullName evidence="1">Uncharacterized protein</fullName>
    </submittedName>
</protein>
<organism evidence="1 2">
    <name type="scientific">Mycobacterium simiae</name>
    <name type="common">Mycobacterium habana</name>
    <dbReference type="NCBI Taxonomy" id="1784"/>
    <lineage>
        <taxon>Bacteria</taxon>
        <taxon>Bacillati</taxon>
        <taxon>Actinomycetota</taxon>
        <taxon>Actinomycetes</taxon>
        <taxon>Mycobacteriales</taxon>
        <taxon>Mycobacteriaceae</taxon>
        <taxon>Mycobacterium</taxon>
        <taxon>Mycobacterium simiae complex</taxon>
    </lineage>
</organism>
<dbReference type="OrthoDB" id="3251267at2"/>
<proteinExistence type="predicted"/>
<sequence length="342" mass="37474">MTAIAVRASGHGVQQALWPHLAMWGALTLAAAHHIPATAHHNPETGDCTITTDPQRLAAAIKAEAAFVADTSGPWAQTIDGIRPVLTADWGPTIDRRAFVDQLERRAALVDALPSHHRALVRGFGFPTCPAGTETSRLKVVRQWQQAAGKPRAGVSRWDMTSLSKGGDIVRRRFTVAAQQLAARPAAAVVDSLNGRIVHTGRSVDLVPGWAYVPPGELDPLADVTHAWLALWGMAMLPTRAGRSPGWCGFSPQVGLLLVPMVTTPASADWWTTYLAGPQWRHVCEEIALTPYAPTSDWSHLAAVGVWRREIQQRGPSMRMFAQWDRLVTERPYPWCTKDRRL</sequence>
<gene>
    <name evidence="1" type="ORF">F0Q45_10375</name>
</gene>
<dbReference type="EMBL" id="VTZN01000049">
    <property type="protein sequence ID" value="KAA1250334.1"/>
    <property type="molecule type" value="Genomic_DNA"/>
</dbReference>
<accession>A0A5B1BST7</accession>